<feature type="compositionally biased region" description="Polar residues" evidence="1">
    <location>
        <begin position="197"/>
        <end position="209"/>
    </location>
</feature>
<organism evidence="3">
    <name type="scientific">Plasmodium vivax</name>
    <name type="common">malaria parasite P. vivax</name>
    <dbReference type="NCBI Taxonomy" id="5855"/>
    <lineage>
        <taxon>Eukaryota</taxon>
        <taxon>Sar</taxon>
        <taxon>Alveolata</taxon>
        <taxon>Apicomplexa</taxon>
        <taxon>Aconoidasida</taxon>
        <taxon>Haemosporida</taxon>
        <taxon>Plasmodiidae</taxon>
        <taxon>Plasmodium</taxon>
        <taxon>Plasmodium (Plasmodium)</taxon>
    </lineage>
</organism>
<feature type="compositionally biased region" description="Low complexity" evidence="1">
    <location>
        <begin position="210"/>
        <end position="228"/>
    </location>
</feature>
<sequence>MGFITVNIINDGNTLTRPKCTDDYGDILDEIQEEGHEKLKKCYDERLLDLKLDDDDDIKKFYATCKSNTECLSYISPKLEKAAALKDDTEISCEGDGECVEKAKAVKGEAGEGTSHPNEKDSGMQDLKTQKSRGQSGSPVDGKEPRQQVIPHDQQDVKSQRISVRPDLEGPEAKVIHRLSPSEPIENGTPSLGVPTIPSNKALGTSPSDTSPQSGSEGESSSIGTSQGKTSETIASQRDAHNSQTLNDSAHGRQGVRSQTDEDHTLVDEDASMVPTTENLAERTSVSGKPGDRSFTPIAADRADGGRISPPPVGTTDVGVTTTSSGHTYSSVKSIPGNVPPGEADTTQAADDADLGDVAKQDKVPGSENPCNNDSRQVLAGGTSCNEVSSETPCIQGSTCKTNVEGLRIDGNISSTDQDTKNSSHALNSTSTDRNSLALPNDQEIQGNRDSSASVSNYAELQRGNSPQRESHIEQEATELGSQLQEEKKQIPKESHQKDLSDKEDHSHMQQSHNHRVLQGSTEGLHHGNQETFEGGALNGPINYGEKLVNSRNNPSGPRDTGEALFPWSGNIMDMLNWLFREGQYKEYIMMALVPLAIILLLTFLIKVN</sequence>
<feature type="compositionally biased region" description="Polar residues" evidence="1">
    <location>
        <begin position="443"/>
        <end position="468"/>
    </location>
</feature>
<keyword evidence="2" id="KW-0812">Transmembrane</keyword>
<evidence type="ECO:0000256" key="1">
    <source>
        <dbReference type="SAM" id="MobiDB-lite"/>
    </source>
</evidence>
<keyword evidence="2" id="KW-1133">Transmembrane helix</keyword>
<feature type="transmembrane region" description="Helical" evidence="2">
    <location>
        <begin position="588"/>
        <end position="606"/>
    </location>
</feature>
<feature type="compositionally biased region" description="Basic and acidic residues" evidence="1">
    <location>
        <begin position="153"/>
        <end position="175"/>
    </location>
</feature>
<name>A0A565A796_PLAVI</name>
<feature type="region of interest" description="Disordered" evidence="1">
    <location>
        <begin position="410"/>
        <end position="516"/>
    </location>
</feature>
<evidence type="ECO:0000256" key="2">
    <source>
        <dbReference type="SAM" id="Phobius"/>
    </source>
</evidence>
<feature type="region of interest" description="Disordered" evidence="1">
    <location>
        <begin position="106"/>
        <end position="376"/>
    </location>
</feature>
<feature type="compositionally biased region" description="Low complexity" evidence="1">
    <location>
        <begin position="314"/>
        <end position="326"/>
    </location>
</feature>
<proteinExistence type="predicted"/>
<feature type="compositionally biased region" description="Polar residues" evidence="1">
    <location>
        <begin position="229"/>
        <end position="248"/>
    </location>
</feature>
<evidence type="ECO:0000313" key="3">
    <source>
        <dbReference type="EMBL" id="VVA00205.1"/>
    </source>
</evidence>
<feature type="compositionally biased region" description="Polar residues" evidence="1">
    <location>
        <begin position="412"/>
        <end position="435"/>
    </location>
</feature>
<protein>
    <submittedName>
        <fullName evidence="3">VIR protein</fullName>
    </submittedName>
</protein>
<dbReference type="VEuPathDB" id="PlasmoDB:PVX_060690"/>
<gene>
    <name evidence="3" type="ORF">PVP01_0009180</name>
</gene>
<dbReference type="VEuPathDB" id="PlasmoDB:PVP01_0009180"/>
<feature type="compositionally biased region" description="Basic and acidic residues" evidence="1">
    <location>
        <begin position="485"/>
        <end position="508"/>
    </location>
</feature>
<dbReference type="EMBL" id="FLZR02000048">
    <property type="protein sequence ID" value="VVA00205.1"/>
    <property type="molecule type" value="Genomic_DNA"/>
</dbReference>
<dbReference type="Proteomes" id="UP000220605">
    <property type="component" value="Unassembled WGS sequence"/>
</dbReference>
<dbReference type="VEuPathDB" id="PlasmoDB:PVPAM_110053800"/>
<accession>A0A565A796</accession>
<reference evidence="3" key="1">
    <citation type="submission" date="2016-07" db="EMBL/GenBank/DDBJ databases">
        <authorList>
            <consortium name="Pathogen Informatics"/>
        </authorList>
    </citation>
    <scope>NUCLEOTIDE SEQUENCE</scope>
</reference>
<feature type="compositionally biased region" description="Polar residues" evidence="1">
    <location>
        <begin position="274"/>
        <end position="287"/>
    </location>
</feature>
<dbReference type="OrthoDB" id="389115at2759"/>
<dbReference type="AlphaFoldDB" id="A0A565A796"/>
<keyword evidence="2" id="KW-0472">Membrane</keyword>